<reference evidence="1" key="1">
    <citation type="submission" date="2021-07" db="EMBL/GenBank/DDBJ databases">
        <authorList>
            <person name="Catto M.A."/>
            <person name="Jacobson A."/>
            <person name="Kennedy G."/>
            <person name="Labadie P."/>
            <person name="Hunt B.G."/>
            <person name="Srinivasan R."/>
        </authorList>
    </citation>
    <scope>NUCLEOTIDE SEQUENCE</scope>
    <source>
        <strain evidence="1">PL_HMW_Pooled</strain>
        <tissue evidence="1">Head</tissue>
    </source>
</reference>
<dbReference type="Proteomes" id="UP001219518">
    <property type="component" value="Unassembled WGS sequence"/>
</dbReference>
<comment type="caution">
    <text evidence="1">The sequence shown here is derived from an EMBL/GenBank/DDBJ whole genome shotgun (WGS) entry which is preliminary data.</text>
</comment>
<evidence type="ECO:0000313" key="1">
    <source>
        <dbReference type="EMBL" id="KAK3909665.1"/>
    </source>
</evidence>
<reference evidence="1" key="2">
    <citation type="journal article" date="2023" name="BMC Genomics">
        <title>Pest status, molecular evolution, and epigenetic factors derived from the genome assembly of Frankliniella fusca, a thysanopteran phytovirus vector.</title>
        <authorList>
            <person name="Catto M.A."/>
            <person name="Labadie P.E."/>
            <person name="Jacobson A.L."/>
            <person name="Kennedy G.G."/>
            <person name="Srinivasan R."/>
            <person name="Hunt B.G."/>
        </authorList>
    </citation>
    <scope>NUCLEOTIDE SEQUENCE</scope>
    <source>
        <strain evidence="1">PL_HMW_Pooled</strain>
    </source>
</reference>
<proteinExistence type="predicted"/>
<dbReference type="AlphaFoldDB" id="A0AAE1L7Z7"/>
<dbReference type="EMBL" id="JAHWGI010000107">
    <property type="protein sequence ID" value="KAK3909665.1"/>
    <property type="molecule type" value="Genomic_DNA"/>
</dbReference>
<evidence type="ECO:0000313" key="2">
    <source>
        <dbReference type="Proteomes" id="UP001219518"/>
    </source>
</evidence>
<accession>A0AAE1L7Z7</accession>
<gene>
    <name evidence="1" type="ORF">KUF71_004021</name>
</gene>
<keyword evidence="2" id="KW-1185">Reference proteome</keyword>
<sequence length="74" mass="8556">MVVSLLPSAVHSMPELERNMLKALAVFSLCPFQFLHNGSLPTRNSMFSSRSSLDLQIICHQIWKIKFLEEYINF</sequence>
<protein>
    <submittedName>
        <fullName evidence="1">Protein hook</fullName>
    </submittedName>
</protein>
<name>A0AAE1L7Z7_9NEOP</name>
<organism evidence="1 2">
    <name type="scientific">Frankliniella fusca</name>
    <dbReference type="NCBI Taxonomy" id="407009"/>
    <lineage>
        <taxon>Eukaryota</taxon>
        <taxon>Metazoa</taxon>
        <taxon>Ecdysozoa</taxon>
        <taxon>Arthropoda</taxon>
        <taxon>Hexapoda</taxon>
        <taxon>Insecta</taxon>
        <taxon>Pterygota</taxon>
        <taxon>Neoptera</taxon>
        <taxon>Paraneoptera</taxon>
        <taxon>Thysanoptera</taxon>
        <taxon>Terebrantia</taxon>
        <taxon>Thripoidea</taxon>
        <taxon>Thripidae</taxon>
        <taxon>Frankliniella</taxon>
    </lineage>
</organism>